<dbReference type="GO" id="GO:0007059">
    <property type="term" value="P:chromosome segregation"/>
    <property type="evidence" value="ECO:0007669"/>
    <property type="project" value="UniProtKB-KW"/>
</dbReference>
<dbReference type="Pfam" id="PF02195">
    <property type="entry name" value="ParB_N"/>
    <property type="match status" value="1"/>
</dbReference>
<dbReference type="FunFam" id="3.90.1530.30:FF:000001">
    <property type="entry name" value="Chromosome partitioning protein ParB"/>
    <property type="match status" value="1"/>
</dbReference>
<dbReference type="Proteomes" id="UP000664167">
    <property type="component" value="Unassembled WGS sequence"/>
</dbReference>
<dbReference type="GO" id="GO:0005694">
    <property type="term" value="C:chromosome"/>
    <property type="evidence" value="ECO:0007669"/>
    <property type="project" value="TreeGrafter"/>
</dbReference>
<dbReference type="SUPFAM" id="SSF110849">
    <property type="entry name" value="ParB/Sulfiredoxin"/>
    <property type="match status" value="1"/>
</dbReference>
<gene>
    <name evidence="5" type="ORF">J0695_11385</name>
</gene>
<proteinExistence type="inferred from homology"/>
<evidence type="ECO:0000256" key="1">
    <source>
        <dbReference type="ARBA" id="ARBA00006295"/>
    </source>
</evidence>
<sequence>MIKTLKMAHIVRNENQPREHFDEAKLQELVDSIAIYGQMQPIEVRKLGVNRYEIVAGERRVRAHQILGAITIQASVIVETDDLKAFKRSVSENVTRADMLPLEEARAFARILDDEEGATPATVAKDFGKTVPYINQRLALLNLTAEIAEQVNTGAIGTQAAVKLAELTPGNQREVLAKWARGDFAGDNALVHFAYALRQQQNQEVCMIVEDMTPEEREERAVAQTRTRNTLDGIERIRGLLDQIVKADPAALSFALEGEVGARLEQMDRVAEAVQQARFNLRQAKAHAEAHEIIVNEQATAS</sequence>
<evidence type="ECO:0000256" key="3">
    <source>
        <dbReference type="ARBA" id="ARBA00023125"/>
    </source>
</evidence>
<dbReference type="Pfam" id="PF17762">
    <property type="entry name" value="HTH_ParB"/>
    <property type="match status" value="1"/>
</dbReference>
<dbReference type="InterPro" id="IPR041468">
    <property type="entry name" value="HTH_ParB/Spo0J"/>
</dbReference>
<dbReference type="InterPro" id="IPR036086">
    <property type="entry name" value="ParB/Sulfiredoxin_sf"/>
</dbReference>
<dbReference type="InterPro" id="IPR050336">
    <property type="entry name" value="Chromosome_partition/occlusion"/>
</dbReference>
<dbReference type="PANTHER" id="PTHR33375:SF1">
    <property type="entry name" value="CHROMOSOME-PARTITIONING PROTEIN PARB-RELATED"/>
    <property type="match status" value="1"/>
</dbReference>
<dbReference type="SMART" id="SM00470">
    <property type="entry name" value="ParB"/>
    <property type="match status" value="1"/>
</dbReference>
<reference evidence="5" key="1">
    <citation type="submission" date="2021-03" db="EMBL/GenBank/DDBJ databases">
        <title>Streptomyces poriferae sp. nov., a novel marine sponge-derived Actinobacteria species with anti-MRSA activity.</title>
        <authorList>
            <person name="Sandoval-Powers M."/>
            <person name="Kralova S."/>
            <person name="Nguyen G.-S."/>
            <person name="Fawwal D."/>
            <person name="Degnes K."/>
            <person name="Klinkenberg G."/>
            <person name="Sletta H."/>
            <person name="Wentzel A."/>
            <person name="Liles M.R."/>
        </authorList>
    </citation>
    <scope>NUCLEOTIDE SEQUENCE</scope>
    <source>
        <strain evidence="5">DSM 41794</strain>
    </source>
</reference>
<comment type="caution">
    <text evidence="5">The sequence shown here is derived from an EMBL/GenBank/DDBJ whole genome shotgun (WGS) entry which is preliminary data.</text>
</comment>
<accession>A0A939JHR9</accession>
<dbReference type="PANTHER" id="PTHR33375">
    <property type="entry name" value="CHROMOSOME-PARTITIONING PROTEIN PARB-RELATED"/>
    <property type="match status" value="1"/>
</dbReference>
<organism evidence="5 6">
    <name type="scientific">Streptomyces beijiangensis</name>
    <dbReference type="NCBI Taxonomy" id="163361"/>
    <lineage>
        <taxon>Bacteria</taxon>
        <taxon>Bacillati</taxon>
        <taxon>Actinomycetota</taxon>
        <taxon>Actinomycetes</taxon>
        <taxon>Kitasatosporales</taxon>
        <taxon>Streptomycetaceae</taxon>
        <taxon>Streptomyces</taxon>
    </lineage>
</organism>
<dbReference type="GO" id="GO:0003677">
    <property type="term" value="F:DNA binding"/>
    <property type="evidence" value="ECO:0007669"/>
    <property type="project" value="UniProtKB-KW"/>
</dbReference>
<name>A0A939JHR9_9ACTN</name>
<keyword evidence="6" id="KW-1185">Reference proteome</keyword>
<dbReference type="Gene3D" id="1.10.10.2830">
    <property type="match status" value="1"/>
</dbReference>
<evidence type="ECO:0000256" key="2">
    <source>
        <dbReference type="ARBA" id="ARBA00022829"/>
    </source>
</evidence>
<evidence type="ECO:0000313" key="5">
    <source>
        <dbReference type="EMBL" id="MBO0512405.1"/>
    </source>
</evidence>
<keyword evidence="2" id="KW-0159">Chromosome partition</keyword>
<dbReference type="Gene3D" id="3.90.1530.30">
    <property type="match status" value="1"/>
</dbReference>
<dbReference type="EMBL" id="JAFLRJ010000099">
    <property type="protein sequence ID" value="MBO0512405.1"/>
    <property type="molecule type" value="Genomic_DNA"/>
</dbReference>
<dbReference type="InterPro" id="IPR004437">
    <property type="entry name" value="ParB/RepB/Spo0J"/>
</dbReference>
<keyword evidence="3" id="KW-0238">DNA-binding</keyword>
<dbReference type="NCBIfam" id="TIGR00180">
    <property type="entry name" value="parB_part"/>
    <property type="match status" value="1"/>
</dbReference>
<dbReference type="RefSeq" id="WP_206961798.1">
    <property type="nucleotide sequence ID" value="NZ_BAAAJJ010000002.1"/>
</dbReference>
<feature type="domain" description="ParB-like N-terminal" evidence="4">
    <location>
        <begin position="3"/>
        <end position="94"/>
    </location>
</feature>
<dbReference type="SUPFAM" id="SSF109709">
    <property type="entry name" value="KorB DNA-binding domain-like"/>
    <property type="match status" value="1"/>
</dbReference>
<protein>
    <submittedName>
        <fullName evidence="5">ParB/RepB/Spo0J family partition protein</fullName>
    </submittedName>
</protein>
<comment type="similarity">
    <text evidence="1">Belongs to the ParB family.</text>
</comment>
<evidence type="ECO:0000259" key="4">
    <source>
        <dbReference type="SMART" id="SM00470"/>
    </source>
</evidence>
<dbReference type="InterPro" id="IPR003115">
    <property type="entry name" value="ParB_N"/>
</dbReference>
<evidence type="ECO:0000313" key="6">
    <source>
        <dbReference type="Proteomes" id="UP000664167"/>
    </source>
</evidence>
<dbReference type="AlphaFoldDB" id="A0A939JHR9"/>